<dbReference type="PANTHER" id="PTHR24223:SF409">
    <property type="entry name" value="ABC-TYPE XENOBIOTIC TRANSPORTER"/>
    <property type="match status" value="1"/>
</dbReference>
<keyword evidence="10 13" id="KW-0472">Membrane</keyword>
<proteinExistence type="inferred from homology"/>
<name>A0ABQ7NZW1_BRACM</name>
<feature type="transmembrane region" description="Helical" evidence="13">
    <location>
        <begin position="91"/>
        <end position="112"/>
    </location>
</feature>
<keyword evidence="7" id="KW-0067">ATP-binding</keyword>
<comment type="caution">
    <text evidence="16">The sequence shown here is derived from an EMBL/GenBank/DDBJ whole genome shotgun (WGS) entry which is preliminary data.</text>
</comment>
<comment type="similarity">
    <text evidence="2">Belongs to the ABC transporter superfamily. ABCC family. Conjugate transporter (TC 3.A.1.208) subfamily.</text>
</comment>
<dbReference type="InterPro" id="IPR050173">
    <property type="entry name" value="ABC_transporter_C-like"/>
</dbReference>
<feature type="non-terminal residue" evidence="16">
    <location>
        <position position="1"/>
    </location>
</feature>
<feature type="domain" description="ABC transmembrane type-1" evidence="15">
    <location>
        <begin position="320"/>
        <end position="602"/>
    </location>
</feature>
<feature type="transmembrane region" description="Helical" evidence="13">
    <location>
        <begin position="319"/>
        <end position="340"/>
    </location>
</feature>
<dbReference type="Gene3D" id="3.40.50.300">
    <property type="entry name" value="P-loop containing nucleotide triphosphate hydrolases"/>
    <property type="match status" value="2"/>
</dbReference>
<evidence type="ECO:0000256" key="13">
    <source>
        <dbReference type="SAM" id="Phobius"/>
    </source>
</evidence>
<evidence type="ECO:0000256" key="4">
    <source>
        <dbReference type="ARBA" id="ARBA00022448"/>
    </source>
</evidence>
<dbReference type="Gene3D" id="1.20.1560.10">
    <property type="entry name" value="ABC transporter type 1, transmembrane domain"/>
    <property type="match status" value="2"/>
</dbReference>
<feature type="transmembrane region" description="Helical" evidence="13">
    <location>
        <begin position="462"/>
        <end position="480"/>
    </location>
</feature>
<evidence type="ECO:0000256" key="1">
    <source>
        <dbReference type="ARBA" id="ARBA00004141"/>
    </source>
</evidence>
<feature type="transmembrane region" description="Helical" evidence="13">
    <location>
        <begin position="47"/>
        <end position="70"/>
    </location>
</feature>
<dbReference type="InterPro" id="IPR011527">
    <property type="entry name" value="ABC1_TM_dom"/>
</dbReference>
<feature type="transmembrane region" description="Helical" evidence="13">
    <location>
        <begin position="923"/>
        <end position="946"/>
    </location>
</feature>
<dbReference type="SUPFAM" id="SSF90123">
    <property type="entry name" value="ABC transporter transmembrane region"/>
    <property type="match status" value="2"/>
</dbReference>
<dbReference type="InterPro" id="IPR036640">
    <property type="entry name" value="ABC1_TM_sf"/>
</dbReference>
<comment type="catalytic activity">
    <reaction evidence="11">
        <text>ATP + H2O + xenobioticSide 1 = ADP + phosphate + xenobioticSide 2.</text>
        <dbReference type="EC" id="7.6.2.2"/>
    </reaction>
</comment>
<dbReference type="PANTHER" id="PTHR24223">
    <property type="entry name" value="ATP-BINDING CASSETTE SUB-FAMILY C"/>
    <property type="match status" value="1"/>
</dbReference>
<evidence type="ECO:0000313" key="16">
    <source>
        <dbReference type="EMBL" id="KAG5416156.1"/>
    </source>
</evidence>
<evidence type="ECO:0000256" key="7">
    <source>
        <dbReference type="ARBA" id="ARBA00022840"/>
    </source>
</evidence>
<dbReference type="Pfam" id="PF00005">
    <property type="entry name" value="ABC_tran"/>
    <property type="match status" value="2"/>
</dbReference>
<evidence type="ECO:0000259" key="14">
    <source>
        <dbReference type="PROSITE" id="PS50893"/>
    </source>
</evidence>
<keyword evidence="4" id="KW-0813">Transport</keyword>
<reference evidence="16 17" key="1">
    <citation type="submission" date="2021-03" db="EMBL/GenBank/DDBJ databases">
        <authorList>
            <person name="King G.J."/>
            <person name="Bancroft I."/>
            <person name="Baten A."/>
            <person name="Bloomfield J."/>
            <person name="Borpatragohain P."/>
            <person name="He Z."/>
            <person name="Irish N."/>
            <person name="Irwin J."/>
            <person name="Liu K."/>
            <person name="Mauleon R.P."/>
            <person name="Moore J."/>
            <person name="Morris R."/>
            <person name="Ostergaard L."/>
            <person name="Wang B."/>
            <person name="Wells R."/>
        </authorList>
    </citation>
    <scope>NUCLEOTIDE SEQUENCE [LARGE SCALE GENOMIC DNA]</scope>
    <source>
        <strain evidence="16">R-o-18</strain>
        <tissue evidence="16">Leaf</tissue>
    </source>
</reference>
<evidence type="ECO:0000256" key="8">
    <source>
        <dbReference type="ARBA" id="ARBA00022967"/>
    </source>
</evidence>
<keyword evidence="9 13" id="KW-1133">Transmembrane helix</keyword>
<feature type="transmembrane region" description="Helical" evidence="13">
    <location>
        <begin position="188"/>
        <end position="212"/>
    </location>
</feature>
<feature type="region of interest" description="Disordered" evidence="12">
    <location>
        <begin position="873"/>
        <end position="905"/>
    </location>
</feature>
<dbReference type="SMART" id="SM00382">
    <property type="entry name" value="AAA"/>
    <property type="match status" value="2"/>
</dbReference>
<evidence type="ECO:0000256" key="6">
    <source>
        <dbReference type="ARBA" id="ARBA00022741"/>
    </source>
</evidence>
<dbReference type="InterPro" id="IPR044726">
    <property type="entry name" value="ABCC_6TM_D2"/>
</dbReference>
<accession>A0ABQ7NZW1</accession>
<dbReference type="InterPro" id="IPR027417">
    <property type="entry name" value="P-loop_NTPase"/>
</dbReference>
<keyword evidence="8" id="KW-1278">Translocase</keyword>
<evidence type="ECO:0000259" key="15">
    <source>
        <dbReference type="PROSITE" id="PS50929"/>
    </source>
</evidence>
<feature type="compositionally biased region" description="Basic and acidic residues" evidence="12">
    <location>
        <begin position="879"/>
        <end position="898"/>
    </location>
</feature>
<evidence type="ECO:0000256" key="12">
    <source>
        <dbReference type="SAM" id="MobiDB-lite"/>
    </source>
</evidence>
<feature type="domain" description="ABC transporter" evidence="14">
    <location>
        <begin position="634"/>
        <end position="857"/>
    </location>
</feature>
<evidence type="ECO:0000313" key="17">
    <source>
        <dbReference type="Proteomes" id="UP000823674"/>
    </source>
</evidence>
<dbReference type="PROSITE" id="PS00211">
    <property type="entry name" value="ABC_TRANSPORTER_1"/>
    <property type="match status" value="1"/>
</dbReference>
<feature type="domain" description="ABC transmembrane type-1" evidence="15">
    <location>
        <begin position="935"/>
        <end position="1215"/>
    </location>
</feature>
<sequence>CWEYESVAYKIIRPVTKGEGSFWSTLSLSLSYSPMENPLDFLLIQPIYLPLLSFFLNLVLLLILFVSWVYNKKVACENSDDFMAKRSTNMSSTFSKLVVMCCVSLSVFYSVLLLLSCVRWHSNVWTLFDLLLAALTWGAISMYLRGLYTDSHEQKLPYLLRVWWVLYVLLSCYRLVVDFVLYKKQELVSVHIVVSDLVGVCAGLLLCCSCLWKQGEGERNNLLEEPLLIENEVCDDEVTTPFSKAGFLSLVSFSWMSPLVTLGNEKIIDSKDVPQVDSSDRAENLFRVFRSKLEWDDGERRITTFKLVKALFLSVWRDILLSFLFAFVSTMSCYVAPYLMDSFVQYLNGERQYKHQGYVLVTVFFVAKLVECQTRRHWYFRGGKAGLGMKAVLVSMMYEKGLTLPCHSKQGQGQTSGEIINLMAVDADRLDAFTWFMHDPWILVLQVSLALWILYNSLGLGSVAAFPAFVLVMLANYPFAKLEDKFQSNLMKSKDNRMKKTSEVLLNMRILKLQGWEMEFLSKILDLRHVEAGWLKKFVYNSAAMSSVLLTAPSFISATAFGACVLLKIPLESGKILAALAIFQLLQSPIYKLPETISMFVQVKVSLARIASFLCLDDLRNDVVERLTYSEMALEVRNGSFSWDDSSSIPTLRDVSFEVSQGMNVAVCGTVGSGKSSLLSSILGEVPKISGTVKVCGRKAYVAQSPWIQSGKVEDNILFGKPMEREWYQRVLEACCLNKDLELLPFHDQTVIGERGINLSGGQKQRIQIARALYQNADIYLFDDPFSAVDAHTGSHLFKEVILGILKDKTVIYVTHQVEFLPEADLILVMKEGKITQAGRYNEILDSGTDFMELVGAHTDALATVVTYEQGCDSSESTTNKEKEAPRDEEKLEKDSGKPRGGQLVQQEEREKGKVGFTVYKKYMALAYGGAVIPIILLVQILFQVLDIGSNYWMTWVTPVSKDVEPWVSGFTLILVYVLLAIASSLCILVRTLLVSMTGFKMATELFTQMHLRVFRASMSFFDVTPMGRILNRASTDQSVVDLSLPGQFAYVAVVAINILGIMGVMIQVAWQVLIIFIPVVAASSWYRQYYISAARELARLAGISRSPLVHHFSETLSGVTTIRSFDQEPRFLSDIMKLSDCLSRLAFHSTGATEWLCFRLELLATIAFALSLVIVVSAPDGTVNPSFAGLAITYALNLNNLQSNLVWTLCELENKMISVERMLQYIDIPSEPSLVIESTRPEKSWPSCGEITISNLQVRYGPHLPMVLHGLTCTFPGGLKTGIVGRTGCGKSTLIQTLFRIVEPTAGEIRIDGIDILTIGLHDLRSRLSIIPQDPTMFEGTVRSNLDPLEEYSDDQIWEALDKCQLGVEVRKKELKLDSSVSENGQNWSVGQRQLVCLGRVLLKSSKVLVLDEATASVDTATDNLIQETLRQHFRDCTVITIAHRISSVIDSDMVLLLDQGLIKEHDSPARLLEDKSSSFSKLVAEYTTSSESKFSSSC</sequence>
<dbReference type="InterPro" id="IPR044746">
    <property type="entry name" value="ABCC_6TM_D1"/>
</dbReference>
<dbReference type="CDD" id="cd18580">
    <property type="entry name" value="ABC_6TM_ABCC_D2"/>
    <property type="match status" value="1"/>
</dbReference>
<dbReference type="Pfam" id="PF00664">
    <property type="entry name" value="ABC_membrane"/>
    <property type="match status" value="2"/>
</dbReference>
<keyword evidence="17" id="KW-1185">Reference proteome</keyword>
<evidence type="ECO:0000256" key="11">
    <source>
        <dbReference type="ARBA" id="ARBA00034018"/>
    </source>
</evidence>
<feature type="transmembrane region" description="Helical" evidence="13">
    <location>
        <begin position="156"/>
        <end position="176"/>
    </location>
</feature>
<dbReference type="CDD" id="cd18579">
    <property type="entry name" value="ABC_6TM_ABCC_D1"/>
    <property type="match status" value="1"/>
</dbReference>
<keyword evidence="6" id="KW-0547">Nucleotide-binding</keyword>
<evidence type="ECO:0000256" key="2">
    <source>
        <dbReference type="ARBA" id="ARBA00009726"/>
    </source>
</evidence>
<dbReference type="PROSITE" id="PS50929">
    <property type="entry name" value="ABC_TM1F"/>
    <property type="match status" value="2"/>
</dbReference>
<dbReference type="CDD" id="cd03250">
    <property type="entry name" value="ABCC_MRP_domain1"/>
    <property type="match status" value="1"/>
</dbReference>
<dbReference type="SUPFAM" id="SSF52540">
    <property type="entry name" value="P-loop containing nucleoside triphosphate hydrolases"/>
    <property type="match status" value="2"/>
</dbReference>
<evidence type="ECO:0000256" key="3">
    <source>
        <dbReference type="ARBA" id="ARBA00012191"/>
    </source>
</evidence>
<dbReference type="CDD" id="cd03244">
    <property type="entry name" value="ABCC_MRP_domain2"/>
    <property type="match status" value="1"/>
</dbReference>
<dbReference type="PROSITE" id="PS50893">
    <property type="entry name" value="ABC_TRANSPORTER_2"/>
    <property type="match status" value="2"/>
</dbReference>
<dbReference type="InterPro" id="IPR003593">
    <property type="entry name" value="AAA+_ATPase"/>
</dbReference>
<dbReference type="Proteomes" id="UP000823674">
    <property type="component" value="Chromosome A01"/>
</dbReference>
<protein>
    <recommendedName>
        <fullName evidence="3">ABC-type xenobiotic transporter</fullName>
        <ecNumber evidence="3">7.6.2.2</ecNumber>
    </recommendedName>
</protein>
<comment type="subcellular location">
    <subcellularLocation>
        <location evidence="1">Membrane</location>
        <topology evidence="1">Multi-pass membrane protein</topology>
    </subcellularLocation>
</comment>
<gene>
    <name evidence="16" type="primary">A01p052860.1_BraROA</name>
    <name evidence="16" type="ORF">IGI04_003723</name>
</gene>
<dbReference type="EMBL" id="JADBGQ010000001">
    <property type="protein sequence ID" value="KAG5416156.1"/>
    <property type="molecule type" value="Genomic_DNA"/>
</dbReference>
<keyword evidence="5 13" id="KW-0812">Transmembrane</keyword>
<feature type="transmembrane region" description="Helical" evidence="13">
    <location>
        <begin position="124"/>
        <end position="144"/>
    </location>
</feature>
<dbReference type="EC" id="7.6.2.2" evidence="3"/>
<dbReference type="InterPro" id="IPR003439">
    <property type="entry name" value="ABC_transporter-like_ATP-bd"/>
</dbReference>
<evidence type="ECO:0000256" key="5">
    <source>
        <dbReference type="ARBA" id="ARBA00022692"/>
    </source>
</evidence>
<dbReference type="InterPro" id="IPR017871">
    <property type="entry name" value="ABC_transporter-like_CS"/>
</dbReference>
<feature type="transmembrane region" description="Helical" evidence="13">
    <location>
        <begin position="966"/>
        <end position="994"/>
    </location>
</feature>
<organism evidence="16 17">
    <name type="scientific">Brassica rapa subsp. trilocularis</name>
    <dbReference type="NCBI Taxonomy" id="1813537"/>
    <lineage>
        <taxon>Eukaryota</taxon>
        <taxon>Viridiplantae</taxon>
        <taxon>Streptophyta</taxon>
        <taxon>Embryophyta</taxon>
        <taxon>Tracheophyta</taxon>
        <taxon>Spermatophyta</taxon>
        <taxon>Magnoliopsida</taxon>
        <taxon>eudicotyledons</taxon>
        <taxon>Gunneridae</taxon>
        <taxon>Pentapetalae</taxon>
        <taxon>rosids</taxon>
        <taxon>malvids</taxon>
        <taxon>Brassicales</taxon>
        <taxon>Brassicaceae</taxon>
        <taxon>Brassiceae</taxon>
        <taxon>Brassica</taxon>
    </lineage>
</organism>
<feature type="domain" description="ABC transporter" evidence="14">
    <location>
        <begin position="1252"/>
        <end position="1486"/>
    </location>
</feature>
<feature type="transmembrane region" description="Helical" evidence="13">
    <location>
        <begin position="1051"/>
        <end position="1082"/>
    </location>
</feature>
<evidence type="ECO:0000256" key="9">
    <source>
        <dbReference type="ARBA" id="ARBA00022989"/>
    </source>
</evidence>
<feature type="transmembrane region" description="Helical" evidence="13">
    <location>
        <begin position="543"/>
        <end position="567"/>
    </location>
</feature>
<evidence type="ECO:0000256" key="10">
    <source>
        <dbReference type="ARBA" id="ARBA00023136"/>
    </source>
</evidence>